<dbReference type="EMBL" id="CP081869">
    <property type="protein sequence ID" value="QZO00536.1"/>
    <property type="molecule type" value="Genomic_DNA"/>
</dbReference>
<dbReference type="RefSeq" id="WP_315855125.1">
    <property type="nucleotide sequence ID" value="NZ_CP081869.1"/>
</dbReference>
<dbReference type="InterPro" id="IPR049675">
    <property type="entry name" value="QatB"/>
</dbReference>
<accession>A0A9E6R989</accession>
<sequence length="262" mass="27066">MGTSSSSKGPGAGVALVPGWVDPAPAPANAPPPAPPAVAPPRRFQSARRNLGGFAASGDAGRLRQGLGHYVRTGLGGSASATSRMAGTSRTAGRLYDTLSSLSGGGAPPADVSLDPASLAGLSQGEIADRLADAIRPVDGAQDSEAARDALSRALSELLSEQPDVDLTNLDAAQMESVVEGYVGHDLAHRIELDVGAAVYSRAPSIPEGVERMQEMQDYVRQAVAAAFRARRELGERMTAGTAGRLTATVLRDTFEVFESYL</sequence>
<feature type="compositionally biased region" description="Pro residues" evidence="1">
    <location>
        <begin position="24"/>
        <end position="39"/>
    </location>
</feature>
<evidence type="ECO:0000256" key="1">
    <source>
        <dbReference type="SAM" id="MobiDB-lite"/>
    </source>
</evidence>
<feature type="region of interest" description="Disordered" evidence="1">
    <location>
        <begin position="1"/>
        <end position="41"/>
    </location>
</feature>
<keyword evidence="3" id="KW-1185">Reference proteome</keyword>
<dbReference type="NCBIfam" id="NF041924">
    <property type="entry name" value="QatB"/>
    <property type="match status" value="1"/>
</dbReference>
<evidence type="ECO:0000313" key="2">
    <source>
        <dbReference type="EMBL" id="QZO00536.1"/>
    </source>
</evidence>
<proteinExistence type="predicted"/>
<dbReference type="KEGG" id="cmet:K6K41_02050"/>
<protein>
    <submittedName>
        <fullName evidence="2">Uncharacterized protein</fullName>
    </submittedName>
</protein>
<name>A0A9E6R989_9HYPH</name>
<organism evidence="2 3">
    <name type="scientific">Chenggangzhangella methanolivorans</name>
    <dbReference type="NCBI Taxonomy" id="1437009"/>
    <lineage>
        <taxon>Bacteria</taxon>
        <taxon>Pseudomonadati</taxon>
        <taxon>Pseudomonadota</taxon>
        <taxon>Alphaproteobacteria</taxon>
        <taxon>Hyphomicrobiales</taxon>
        <taxon>Methylopilaceae</taxon>
        <taxon>Chenggangzhangella</taxon>
    </lineage>
</organism>
<dbReference type="Proteomes" id="UP000825701">
    <property type="component" value="Chromosome"/>
</dbReference>
<dbReference type="AlphaFoldDB" id="A0A9E6R989"/>
<reference evidence="2" key="1">
    <citation type="submission" date="2021-08" db="EMBL/GenBank/DDBJ databases">
        <authorList>
            <person name="Zhang H."/>
            <person name="Xu M."/>
            <person name="Yu Z."/>
            <person name="Yang L."/>
            <person name="Cai Y."/>
        </authorList>
    </citation>
    <scope>NUCLEOTIDE SEQUENCE</scope>
    <source>
        <strain evidence="2">CHL1</strain>
    </source>
</reference>
<evidence type="ECO:0000313" key="3">
    <source>
        <dbReference type="Proteomes" id="UP000825701"/>
    </source>
</evidence>
<gene>
    <name evidence="2" type="ORF">K6K41_02050</name>
</gene>